<dbReference type="PANTHER" id="PTHR22550:SF5">
    <property type="entry name" value="LEUCINE ZIPPER PROTEIN 4"/>
    <property type="match status" value="1"/>
</dbReference>
<dbReference type="EMBL" id="CP003345">
    <property type="protein sequence ID" value="AFM05331.1"/>
    <property type="molecule type" value="Genomic_DNA"/>
</dbReference>
<dbReference type="CDD" id="cd01467">
    <property type="entry name" value="vWA_BatA_type"/>
    <property type="match status" value="1"/>
</dbReference>
<evidence type="ECO:0000256" key="1">
    <source>
        <dbReference type="ARBA" id="ARBA00022475"/>
    </source>
</evidence>
<keyword evidence="2 5" id="KW-0812">Transmembrane</keyword>
<evidence type="ECO:0000256" key="4">
    <source>
        <dbReference type="ARBA" id="ARBA00023136"/>
    </source>
</evidence>
<proteinExistence type="predicted"/>
<dbReference type="eggNOG" id="COG2304">
    <property type="taxonomic scope" value="Bacteria"/>
</dbReference>
<dbReference type="Proteomes" id="UP000006054">
    <property type="component" value="Chromosome"/>
</dbReference>
<dbReference type="InterPro" id="IPR002035">
    <property type="entry name" value="VWF_A"/>
</dbReference>
<gene>
    <name evidence="7" type="ordered locus">Fleli_2989</name>
</gene>
<keyword evidence="8" id="KW-1185">Reference proteome</keyword>
<feature type="transmembrane region" description="Helical" evidence="5">
    <location>
        <begin position="319"/>
        <end position="337"/>
    </location>
</feature>
<dbReference type="KEGG" id="fli:Fleli_2989"/>
<keyword evidence="4 5" id="KW-0472">Membrane</keyword>
<protein>
    <submittedName>
        <fullName evidence="7">Mg-chelatase subunit ChlD</fullName>
    </submittedName>
</protein>
<dbReference type="RefSeq" id="WP_014798765.1">
    <property type="nucleotide sequence ID" value="NC_018018.1"/>
</dbReference>
<dbReference type="Pfam" id="PF00092">
    <property type="entry name" value="VWA"/>
    <property type="match status" value="1"/>
</dbReference>
<dbReference type="SMART" id="SM00327">
    <property type="entry name" value="VWA"/>
    <property type="match status" value="1"/>
</dbReference>
<evidence type="ECO:0000256" key="2">
    <source>
        <dbReference type="ARBA" id="ARBA00022692"/>
    </source>
</evidence>
<name>I4AMZ6_BERLS</name>
<evidence type="ECO:0000256" key="5">
    <source>
        <dbReference type="SAM" id="Phobius"/>
    </source>
</evidence>
<evidence type="ECO:0000256" key="3">
    <source>
        <dbReference type="ARBA" id="ARBA00022989"/>
    </source>
</evidence>
<dbReference type="InterPro" id="IPR050768">
    <property type="entry name" value="UPF0353/GerABKA_families"/>
</dbReference>
<dbReference type="Gene3D" id="3.40.50.410">
    <property type="entry name" value="von Willebrand factor, type A domain"/>
    <property type="match status" value="1"/>
</dbReference>
<organism evidence="7 8">
    <name type="scientific">Bernardetia litoralis (strain ATCC 23117 / DSM 6794 / NBRC 15988 / NCIMB 1366 / Fx l1 / Sio-4)</name>
    <name type="common">Flexibacter litoralis</name>
    <dbReference type="NCBI Taxonomy" id="880071"/>
    <lineage>
        <taxon>Bacteria</taxon>
        <taxon>Pseudomonadati</taxon>
        <taxon>Bacteroidota</taxon>
        <taxon>Cytophagia</taxon>
        <taxon>Cytophagales</taxon>
        <taxon>Bernardetiaceae</taxon>
        <taxon>Bernardetia</taxon>
    </lineage>
</organism>
<evidence type="ECO:0000313" key="7">
    <source>
        <dbReference type="EMBL" id="AFM05331.1"/>
    </source>
</evidence>
<dbReference type="OrthoDB" id="6206554at2"/>
<dbReference type="InterPro" id="IPR036465">
    <property type="entry name" value="vWFA_dom_sf"/>
</dbReference>
<feature type="domain" description="VWFA" evidence="6">
    <location>
        <begin position="110"/>
        <end position="300"/>
    </location>
</feature>
<keyword evidence="1" id="KW-1003">Cell membrane</keyword>
<feature type="transmembrane region" description="Helical" evidence="5">
    <location>
        <begin position="71"/>
        <end position="92"/>
    </location>
</feature>
<dbReference type="HOGENOM" id="CLU_024570_0_0_10"/>
<dbReference type="STRING" id="880071.Fleli_2989"/>
<evidence type="ECO:0000259" key="6">
    <source>
        <dbReference type="PROSITE" id="PS50234"/>
    </source>
</evidence>
<reference evidence="8" key="1">
    <citation type="submission" date="2012-06" db="EMBL/GenBank/DDBJ databases">
        <title>The complete genome of Flexibacter litoralis DSM 6794.</title>
        <authorList>
            <person name="Lucas S."/>
            <person name="Copeland A."/>
            <person name="Lapidus A."/>
            <person name="Glavina del Rio T."/>
            <person name="Dalin E."/>
            <person name="Tice H."/>
            <person name="Bruce D."/>
            <person name="Goodwin L."/>
            <person name="Pitluck S."/>
            <person name="Peters L."/>
            <person name="Ovchinnikova G."/>
            <person name="Lu M."/>
            <person name="Kyrpides N."/>
            <person name="Mavromatis K."/>
            <person name="Ivanova N."/>
            <person name="Brettin T."/>
            <person name="Detter J.C."/>
            <person name="Han C."/>
            <person name="Larimer F."/>
            <person name="Land M."/>
            <person name="Hauser L."/>
            <person name="Markowitz V."/>
            <person name="Cheng J.-F."/>
            <person name="Hugenholtz P."/>
            <person name="Woyke T."/>
            <person name="Wu D."/>
            <person name="Spring S."/>
            <person name="Lang E."/>
            <person name="Kopitz M."/>
            <person name="Brambilla E."/>
            <person name="Klenk H.-P."/>
            <person name="Eisen J.A."/>
        </authorList>
    </citation>
    <scope>NUCLEOTIDE SEQUENCE [LARGE SCALE GENOMIC DNA]</scope>
    <source>
        <strain evidence="8">ATCC 23117 / DSM 6794 / NBRC 15988 / NCIMB 1366 / Sio-4</strain>
    </source>
</reference>
<dbReference type="PROSITE" id="PS50234">
    <property type="entry name" value="VWFA"/>
    <property type="match status" value="1"/>
</dbReference>
<dbReference type="SUPFAM" id="SSF53300">
    <property type="entry name" value="vWA-like"/>
    <property type="match status" value="1"/>
</dbReference>
<sequence>MLNKSSFEWLDFKWFTLETLQSFDWLSPFWLYALIGVPFLFLLKWLIFVRFRQKLEVAFPDKSLKSDFWTLLRHVPKVFFSLFLIFILLALARPQKTSEQPPERYTEGIEIMIVMDISESMQIEDLKPNRLEAAKTVANNFIKGRLQDRIGIVVFAGDAFSLAPLTTDYELLYGYLDEIDFRMIQKGGTAIGSAIGVGTNRMRESKTKSKVMILLTDGESNAGSLDPITATKLAYSYGVKIYTIGVGKEGKVPYRNRFGQVQYIDNALDETVMKQIAQFSLGKYFRATDNKSLEDIFSTIDKLERSEIKENKFTLTRDYYEIYLTWAFVFLMIWLALKNTFLISALED</sequence>
<accession>I4AMZ6</accession>
<dbReference type="PATRIC" id="fig|880071.3.peg.2984"/>
<dbReference type="InterPro" id="IPR033881">
    <property type="entry name" value="vWA_BatA_type"/>
</dbReference>
<dbReference type="PANTHER" id="PTHR22550">
    <property type="entry name" value="SPORE GERMINATION PROTEIN"/>
    <property type="match status" value="1"/>
</dbReference>
<evidence type="ECO:0000313" key="8">
    <source>
        <dbReference type="Proteomes" id="UP000006054"/>
    </source>
</evidence>
<dbReference type="AlphaFoldDB" id="I4AMZ6"/>
<keyword evidence="3 5" id="KW-1133">Transmembrane helix</keyword>
<feature type="transmembrane region" description="Helical" evidence="5">
    <location>
        <begin position="29"/>
        <end position="51"/>
    </location>
</feature>